<dbReference type="KEGG" id="snh:120024784"/>
<feature type="transmembrane region" description="Helical" evidence="12">
    <location>
        <begin position="184"/>
        <end position="213"/>
    </location>
</feature>
<evidence type="ECO:0000256" key="8">
    <source>
        <dbReference type="ARBA" id="ARBA00023180"/>
    </source>
</evidence>
<feature type="transmembrane region" description="Helical" evidence="12">
    <location>
        <begin position="97"/>
        <end position="118"/>
    </location>
</feature>
<accession>A0A8U0PHT4</accession>
<feature type="domain" description="G-protein coupled receptors family 1 profile" evidence="13">
    <location>
        <begin position="41"/>
        <end position="291"/>
    </location>
</feature>
<dbReference type="GO" id="GO:0007204">
    <property type="term" value="P:positive regulation of cytosolic calcium ion concentration"/>
    <property type="evidence" value="ECO:0007669"/>
    <property type="project" value="TreeGrafter"/>
</dbReference>
<keyword evidence="2" id="KW-1003">Cell membrane</keyword>
<evidence type="ECO:0000256" key="2">
    <source>
        <dbReference type="ARBA" id="ARBA00022475"/>
    </source>
</evidence>
<keyword evidence="8" id="KW-0325">Glycoprotein</keyword>
<dbReference type="AlphaFoldDB" id="A0A8U0PHT4"/>
<feature type="transmembrane region" description="Helical" evidence="12">
    <location>
        <begin position="225"/>
        <end position="243"/>
    </location>
</feature>
<keyword evidence="7 10" id="KW-0675">Receptor</keyword>
<dbReference type="Pfam" id="PF00001">
    <property type="entry name" value="7tm_1"/>
    <property type="match status" value="1"/>
</dbReference>
<gene>
    <name evidence="15" type="primary">LOC120024784</name>
</gene>
<dbReference type="FunFam" id="1.20.1070.10:FF:000109">
    <property type="entry name" value="Leukotriene B4 receptor"/>
    <property type="match status" value="1"/>
</dbReference>
<evidence type="ECO:0000256" key="1">
    <source>
        <dbReference type="ARBA" id="ARBA00004651"/>
    </source>
</evidence>
<keyword evidence="9 10" id="KW-0807">Transducer</keyword>
<dbReference type="PANTHER" id="PTHR10489:SF946">
    <property type="entry name" value="LEUKOTRIENE B4 RECEPTOR 1-LIKE"/>
    <property type="match status" value="1"/>
</dbReference>
<feature type="transmembrane region" description="Helical" evidence="12">
    <location>
        <begin position="138"/>
        <end position="159"/>
    </location>
</feature>
<dbReference type="InterPro" id="IPR050119">
    <property type="entry name" value="CCR1-9-like"/>
</dbReference>
<organism evidence="14 15">
    <name type="scientific">Salvelinus namaycush</name>
    <name type="common">Lake trout</name>
    <name type="synonym">Salmo namaycush</name>
    <dbReference type="NCBI Taxonomy" id="8040"/>
    <lineage>
        <taxon>Eukaryota</taxon>
        <taxon>Metazoa</taxon>
        <taxon>Chordata</taxon>
        <taxon>Craniata</taxon>
        <taxon>Vertebrata</taxon>
        <taxon>Euteleostomi</taxon>
        <taxon>Actinopterygii</taxon>
        <taxon>Neopterygii</taxon>
        <taxon>Teleostei</taxon>
        <taxon>Protacanthopterygii</taxon>
        <taxon>Salmoniformes</taxon>
        <taxon>Salmonidae</taxon>
        <taxon>Salmoninae</taxon>
        <taxon>Salvelinus</taxon>
    </lineage>
</organism>
<evidence type="ECO:0000259" key="13">
    <source>
        <dbReference type="PROSITE" id="PS50262"/>
    </source>
</evidence>
<dbReference type="Gene3D" id="1.20.1070.10">
    <property type="entry name" value="Rhodopsin 7-helix transmembrane proteins"/>
    <property type="match status" value="1"/>
</dbReference>
<evidence type="ECO:0000256" key="9">
    <source>
        <dbReference type="ARBA" id="ARBA00023224"/>
    </source>
</evidence>
<dbReference type="SUPFAM" id="SSF81321">
    <property type="entry name" value="Family A G protein-coupled receptor-like"/>
    <property type="match status" value="1"/>
</dbReference>
<keyword evidence="3 10" id="KW-0812">Transmembrane</keyword>
<evidence type="ECO:0000313" key="15">
    <source>
        <dbReference type="RefSeq" id="XP_038824995.1"/>
    </source>
</evidence>
<evidence type="ECO:0000256" key="5">
    <source>
        <dbReference type="ARBA" id="ARBA00023040"/>
    </source>
</evidence>
<dbReference type="GO" id="GO:0009897">
    <property type="term" value="C:external side of plasma membrane"/>
    <property type="evidence" value="ECO:0007669"/>
    <property type="project" value="TreeGrafter"/>
</dbReference>
<dbReference type="PANTHER" id="PTHR10489">
    <property type="entry name" value="CELL ADHESION MOLECULE"/>
    <property type="match status" value="1"/>
</dbReference>
<evidence type="ECO:0000256" key="6">
    <source>
        <dbReference type="ARBA" id="ARBA00023136"/>
    </source>
</evidence>
<sequence>MKSSGSSISDDDDALFNEMSTVGRSVVCVILGLSFLVGVPGNLLVIWTILRHVQQRSHTVVLILHLAAADLLVLITLPLWIYSLARSWVFGEASCKAMVYVINTCMYSSVFLITLMSVERFLVILYPFKMLRWKTKAIMDKALVAIWVLAFLLGIPSILTSSIDEIDGTEQCLFREYSSVAQEVVFLCLETLVGFVVPFSTLAVCSCLVATHLRTMHFGSSKQKSTVLISSVVVAFVLCWLPHHVLNTVDLVSILTEDPDDAVPVSVAQTAIVFISGALAFISSSVNPVFYSFAARNFQGSLQESRMVRLFQELSSHTSSKLRGSGNTIGSENTIGSGNTIGSENTIGSGNTIGSENIMSSVRPDCNNTTDITTV</sequence>
<dbReference type="PROSITE" id="PS50262">
    <property type="entry name" value="G_PROTEIN_RECEP_F1_2"/>
    <property type="match status" value="1"/>
</dbReference>
<comment type="subcellular location">
    <subcellularLocation>
        <location evidence="1">Cell membrane</location>
        <topology evidence="1">Multi-pass membrane protein</topology>
    </subcellularLocation>
</comment>
<dbReference type="PROSITE" id="PS00237">
    <property type="entry name" value="G_PROTEIN_RECEP_F1_1"/>
    <property type="match status" value="1"/>
</dbReference>
<evidence type="ECO:0000256" key="11">
    <source>
        <dbReference type="SAM" id="MobiDB-lite"/>
    </source>
</evidence>
<dbReference type="RefSeq" id="XP_038824995.1">
    <property type="nucleotide sequence ID" value="XM_038969067.1"/>
</dbReference>
<name>A0A8U0PHT4_SALNM</name>
<evidence type="ECO:0000256" key="3">
    <source>
        <dbReference type="ARBA" id="ARBA00022692"/>
    </source>
</evidence>
<evidence type="ECO:0000313" key="14">
    <source>
        <dbReference type="Proteomes" id="UP000808372"/>
    </source>
</evidence>
<dbReference type="GeneID" id="120024784"/>
<keyword evidence="6 12" id="KW-0472">Membrane</keyword>
<feature type="transmembrane region" description="Helical" evidence="12">
    <location>
        <begin position="263"/>
        <end position="282"/>
    </location>
</feature>
<keyword evidence="4 12" id="KW-1133">Transmembrane helix</keyword>
<evidence type="ECO:0000256" key="12">
    <source>
        <dbReference type="SAM" id="Phobius"/>
    </source>
</evidence>
<dbReference type="InterPro" id="IPR000276">
    <property type="entry name" value="GPCR_Rhodpsn"/>
</dbReference>
<dbReference type="GO" id="GO:0016493">
    <property type="term" value="F:C-C chemokine receptor activity"/>
    <property type="evidence" value="ECO:0007669"/>
    <property type="project" value="TreeGrafter"/>
</dbReference>
<feature type="transmembrane region" description="Helical" evidence="12">
    <location>
        <begin position="22"/>
        <end position="50"/>
    </location>
</feature>
<dbReference type="GO" id="GO:0060326">
    <property type="term" value="P:cell chemotaxis"/>
    <property type="evidence" value="ECO:0007669"/>
    <property type="project" value="TreeGrafter"/>
</dbReference>
<evidence type="ECO:0000256" key="10">
    <source>
        <dbReference type="RuleBase" id="RU000688"/>
    </source>
</evidence>
<dbReference type="Proteomes" id="UP000808372">
    <property type="component" value="Chromosome 30"/>
</dbReference>
<dbReference type="GO" id="GO:0004974">
    <property type="term" value="F:leukotriene receptor activity"/>
    <property type="evidence" value="ECO:0007669"/>
    <property type="project" value="UniProtKB-ARBA"/>
</dbReference>
<feature type="region of interest" description="Disordered" evidence="11">
    <location>
        <begin position="319"/>
        <end position="343"/>
    </location>
</feature>
<dbReference type="PRINTS" id="PR00237">
    <property type="entry name" value="GPCRRHODOPSN"/>
</dbReference>
<proteinExistence type="inferred from homology"/>
<dbReference type="GO" id="GO:0019957">
    <property type="term" value="F:C-C chemokine binding"/>
    <property type="evidence" value="ECO:0007669"/>
    <property type="project" value="TreeGrafter"/>
</dbReference>
<evidence type="ECO:0000256" key="4">
    <source>
        <dbReference type="ARBA" id="ARBA00022989"/>
    </source>
</evidence>
<evidence type="ECO:0000256" key="7">
    <source>
        <dbReference type="ARBA" id="ARBA00023170"/>
    </source>
</evidence>
<keyword evidence="5 10" id="KW-0297">G-protein coupled receptor</keyword>
<keyword evidence="14" id="KW-1185">Reference proteome</keyword>
<dbReference type="GO" id="GO:0006955">
    <property type="term" value="P:immune response"/>
    <property type="evidence" value="ECO:0007669"/>
    <property type="project" value="TreeGrafter"/>
</dbReference>
<feature type="transmembrane region" description="Helical" evidence="12">
    <location>
        <begin position="62"/>
        <end position="85"/>
    </location>
</feature>
<reference evidence="15" key="1">
    <citation type="submission" date="2025-08" db="UniProtKB">
        <authorList>
            <consortium name="RefSeq"/>
        </authorList>
    </citation>
    <scope>IDENTIFICATION</scope>
    <source>
        <tissue evidence="15">White muscle</tissue>
    </source>
</reference>
<comment type="similarity">
    <text evidence="10">Belongs to the G-protein coupled receptor 1 family.</text>
</comment>
<dbReference type="GO" id="GO:0019722">
    <property type="term" value="P:calcium-mediated signaling"/>
    <property type="evidence" value="ECO:0007669"/>
    <property type="project" value="TreeGrafter"/>
</dbReference>
<protein>
    <submittedName>
        <fullName evidence="15">Leukotriene B4 receptor 1-like</fullName>
    </submittedName>
</protein>
<dbReference type="InterPro" id="IPR017452">
    <property type="entry name" value="GPCR_Rhodpsn_7TM"/>
</dbReference>